<reference evidence="1" key="1">
    <citation type="submission" date="2022-07" db="EMBL/GenBank/DDBJ databases">
        <title>Phylogenomic reconstructions and comparative analyses of Kickxellomycotina fungi.</title>
        <authorList>
            <person name="Reynolds N.K."/>
            <person name="Stajich J.E."/>
            <person name="Barry K."/>
            <person name="Grigoriev I.V."/>
            <person name="Crous P."/>
            <person name="Smith M.E."/>
        </authorList>
    </citation>
    <scope>NUCLEOTIDE SEQUENCE</scope>
    <source>
        <strain evidence="1">NRRL 5244</strain>
    </source>
</reference>
<evidence type="ECO:0000313" key="2">
    <source>
        <dbReference type="Proteomes" id="UP001150603"/>
    </source>
</evidence>
<evidence type="ECO:0000313" key="1">
    <source>
        <dbReference type="EMBL" id="KAJ1926883.1"/>
    </source>
</evidence>
<name>A0ACC1IXM6_9FUNG</name>
<dbReference type="Proteomes" id="UP001150603">
    <property type="component" value="Unassembled WGS sequence"/>
</dbReference>
<keyword evidence="2" id="KW-1185">Reference proteome</keyword>
<organism evidence="1 2">
    <name type="scientific">Linderina macrospora</name>
    <dbReference type="NCBI Taxonomy" id="4868"/>
    <lineage>
        <taxon>Eukaryota</taxon>
        <taxon>Fungi</taxon>
        <taxon>Fungi incertae sedis</taxon>
        <taxon>Zoopagomycota</taxon>
        <taxon>Kickxellomycotina</taxon>
        <taxon>Kickxellomycetes</taxon>
        <taxon>Kickxellales</taxon>
        <taxon>Kickxellaceae</taxon>
        <taxon>Linderina</taxon>
    </lineage>
</organism>
<proteinExistence type="predicted"/>
<dbReference type="EMBL" id="JANBPW010006877">
    <property type="protein sequence ID" value="KAJ1926883.1"/>
    <property type="molecule type" value="Genomic_DNA"/>
</dbReference>
<feature type="non-terminal residue" evidence="1">
    <location>
        <position position="315"/>
    </location>
</feature>
<comment type="caution">
    <text evidence="1">The sequence shown here is derived from an EMBL/GenBank/DDBJ whole genome shotgun (WGS) entry which is preliminary data.</text>
</comment>
<sequence>SGLTEIHFVVSTLALSYWCWKCKTAAEYHRNPARFTGRSPAHLVFELIVFLVPTFLAFTKQHTALVIASLIAASLYFRWQIPSPPHRHDKWAPDPRAVEFDKSYVPGKITAKPYLSIYRGEMMLMTCFCILAVDFWVFPPEFAKVETFGTSIMDLGVGSFVFSAGVVGAKPFLPRHVKDKVVKTSLVHQLKAGLWTAFPILALGIIRFVMTESVDYQKHLSEYGKHWNFFFTLGFLPIFVPLGLYVYDDLRVTSMALLVVYQCAISLTGFGEWLLEADRAEGIIAANREGIFSFVGYLAMFLMGMSLGKEVLPDA</sequence>
<protein>
    <submittedName>
        <fullName evidence="1">Glucosaminyl phosphatidylinositol (GlcN-PI) nositol acylation protein</fullName>
    </submittedName>
</protein>
<gene>
    <name evidence="1" type="primary">GWT1</name>
    <name evidence="1" type="ORF">FBU59_007274</name>
</gene>
<accession>A0ACC1IXM6</accession>
<feature type="non-terminal residue" evidence="1">
    <location>
        <position position="1"/>
    </location>
</feature>